<accession>A0A4U0P7Z5</accession>
<dbReference type="PANTHER" id="PTHR43861">
    <property type="entry name" value="TRANS-ACONITATE 2-METHYLTRANSFERASE-RELATED"/>
    <property type="match status" value="1"/>
</dbReference>
<evidence type="ECO:0000313" key="5">
    <source>
        <dbReference type="Proteomes" id="UP000306808"/>
    </source>
</evidence>
<evidence type="ECO:0000256" key="2">
    <source>
        <dbReference type="ARBA" id="ARBA00022679"/>
    </source>
</evidence>
<dbReference type="EMBL" id="SUME01000001">
    <property type="protein sequence ID" value="TJZ63509.1"/>
    <property type="molecule type" value="Genomic_DNA"/>
</dbReference>
<organism evidence="4 5">
    <name type="scientific">Sphingobacterium olei</name>
    <dbReference type="NCBI Taxonomy" id="2571155"/>
    <lineage>
        <taxon>Bacteria</taxon>
        <taxon>Pseudomonadati</taxon>
        <taxon>Bacteroidota</taxon>
        <taxon>Sphingobacteriia</taxon>
        <taxon>Sphingobacteriales</taxon>
        <taxon>Sphingobacteriaceae</taxon>
        <taxon>Sphingobacterium</taxon>
    </lineage>
</organism>
<dbReference type="PANTHER" id="PTHR43861:SF1">
    <property type="entry name" value="TRANS-ACONITATE 2-METHYLTRANSFERASE"/>
    <property type="match status" value="1"/>
</dbReference>
<name>A0A4U0P7Z5_9SPHI</name>
<keyword evidence="1 4" id="KW-0489">Methyltransferase</keyword>
<evidence type="ECO:0000259" key="3">
    <source>
        <dbReference type="Pfam" id="PF13649"/>
    </source>
</evidence>
<feature type="domain" description="Methyltransferase" evidence="3">
    <location>
        <begin position="55"/>
        <end position="154"/>
    </location>
</feature>
<dbReference type="SUPFAM" id="SSF53335">
    <property type="entry name" value="S-adenosyl-L-methionine-dependent methyltransferases"/>
    <property type="match status" value="1"/>
</dbReference>
<comment type="caution">
    <text evidence="4">The sequence shown here is derived from an EMBL/GenBank/DDBJ whole genome shotgun (WGS) entry which is preliminary data.</text>
</comment>
<evidence type="ECO:0000256" key="1">
    <source>
        <dbReference type="ARBA" id="ARBA00022603"/>
    </source>
</evidence>
<dbReference type="RefSeq" id="WP_136900053.1">
    <property type="nucleotide sequence ID" value="NZ_SUME01000001.1"/>
</dbReference>
<dbReference type="OrthoDB" id="9770553at2"/>
<keyword evidence="2 4" id="KW-0808">Transferase</keyword>
<proteinExistence type="predicted"/>
<dbReference type="GO" id="GO:0032259">
    <property type="term" value="P:methylation"/>
    <property type="evidence" value="ECO:0007669"/>
    <property type="project" value="UniProtKB-KW"/>
</dbReference>
<dbReference type="CDD" id="cd02440">
    <property type="entry name" value="AdoMet_MTases"/>
    <property type="match status" value="1"/>
</dbReference>
<dbReference type="InterPro" id="IPR029063">
    <property type="entry name" value="SAM-dependent_MTases_sf"/>
</dbReference>
<dbReference type="InterPro" id="IPR041698">
    <property type="entry name" value="Methyltransf_25"/>
</dbReference>
<protein>
    <submittedName>
        <fullName evidence="4">Class I SAM-dependent methyltransferase</fullName>
    </submittedName>
</protein>
<keyword evidence="5" id="KW-1185">Reference proteome</keyword>
<sequence length="238" mass="27350">MENKSTLKEIEERFDKDVVRFSNIETGQATTLDAAYNMELIAAGISKVYPKLERVLDIGCGAGNYDIKLLQYCSSLDITLVDLSLSMLEKAKERIDEINIGGKSSILKGDFRTLELPEYHYDVIIATAVLHHLRDDADWETAFKKLYTLLKPGGSIWIFDLIHQANVDLQTLIYNEKYGQYLTDLQNEDYRDHVFAYIEKEDSPRSLMYQLDLLKRVGFTTVDILHKNLCFASFVAFR</sequence>
<gene>
    <name evidence="4" type="ORF">FAZ15_04310</name>
</gene>
<dbReference type="Pfam" id="PF13649">
    <property type="entry name" value="Methyltransf_25"/>
    <property type="match status" value="1"/>
</dbReference>
<dbReference type="Proteomes" id="UP000306808">
    <property type="component" value="Unassembled WGS sequence"/>
</dbReference>
<dbReference type="Gene3D" id="3.40.50.150">
    <property type="entry name" value="Vaccinia Virus protein VP39"/>
    <property type="match status" value="1"/>
</dbReference>
<dbReference type="GO" id="GO:0008168">
    <property type="term" value="F:methyltransferase activity"/>
    <property type="evidence" value="ECO:0007669"/>
    <property type="project" value="UniProtKB-KW"/>
</dbReference>
<reference evidence="4 5" key="1">
    <citation type="submission" date="2019-04" db="EMBL/GenBank/DDBJ databases">
        <title>Sphingobacterium olei sp. nov., isolated from oil-contaminated soil.</title>
        <authorList>
            <person name="Liu B."/>
        </authorList>
    </citation>
    <scope>NUCLEOTIDE SEQUENCE [LARGE SCALE GENOMIC DNA]</scope>
    <source>
        <strain evidence="4 5">HAL-9</strain>
    </source>
</reference>
<dbReference type="AlphaFoldDB" id="A0A4U0P7Z5"/>
<evidence type="ECO:0000313" key="4">
    <source>
        <dbReference type="EMBL" id="TJZ63509.1"/>
    </source>
</evidence>